<dbReference type="PANTHER" id="PTHR30273">
    <property type="entry name" value="PERIPLASMIC SIGNAL SENSOR AND SIGMA FACTOR ACTIVATOR FECR-RELATED"/>
    <property type="match status" value="1"/>
</dbReference>
<dbReference type="AlphaFoldDB" id="A0A4S8HZM3"/>
<proteinExistence type="predicted"/>
<dbReference type="Pfam" id="PF04773">
    <property type="entry name" value="FecR"/>
    <property type="match status" value="1"/>
</dbReference>
<accession>A0A4S8HZM3</accession>
<name>A0A4S8HZM3_9BACT</name>
<organism evidence="4 5">
    <name type="scientific">Niastella caeni</name>
    <dbReference type="NCBI Taxonomy" id="2569763"/>
    <lineage>
        <taxon>Bacteria</taxon>
        <taxon>Pseudomonadati</taxon>
        <taxon>Bacteroidota</taxon>
        <taxon>Chitinophagia</taxon>
        <taxon>Chitinophagales</taxon>
        <taxon>Chitinophagaceae</taxon>
        <taxon>Niastella</taxon>
    </lineage>
</organism>
<dbReference type="Pfam" id="PF16344">
    <property type="entry name" value="FecR_C"/>
    <property type="match status" value="1"/>
</dbReference>
<dbReference type="EMBL" id="STFF01000003">
    <property type="protein sequence ID" value="THU39634.1"/>
    <property type="molecule type" value="Genomic_DNA"/>
</dbReference>
<feature type="domain" description="Protein FecR C-terminal" evidence="3">
    <location>
        <begin position="217"/>
        <end position="286"/>
    </location>
</feature>
<keyword evidence="1" id="KW-1133">Transmembrane helix</keyword>
<evidence type="ECO:0000313" key="5">
    <source>
        <dbReference type="Proteomes" id="UP000306918"/>
    </source>
</evidence>
<dbReference type="Proteomes" id="UP000306918">
    <property type="component" value="Unassembled WGS sequence"/>
</dbReference>
<keyword evidence="1" id="KW-0472">Membrane</keyword>
<sequence>MENEHDLFNDDLPFEFERSHRDETLKEKSRQDLLNSIATTKPRKRWRKMSTWLAGFTAFIIVAGWLVVFNRKRSGPMTVFQTRDFQRTITLPDSSQITLNRFSEIRTDLTRWRPSKREVWLTGEAFFEIKKQQTGDNYENFIVHTPKGDIEVLGTSFNVHTDSLGFSTALHTGSIKAHIGKEEVVTLVPGQMLVVQGNTIYRKQVNVQLYSAWKDGEFHFDNTGLAEVITLIEKYYGLAVKVTDNVPVAKKKLSGNIAVKDSSQLITVLQISLGLNIQRKGDSLFITK</sequence>
<dbReference type="Gene3D" id="3.55.50.30">
    <property type="match status" value="1"/>
</dbReference>
<evidence type="ECO:0000259" key="3">
    <source>
        <dbReference type="Pfam" id="PF16344"/>
    </source>
</evidence>
<reference evidence="4 5" key="1">
    <citation type="submission" date="2019-04" db="EMBL/GenBank/DDBJ databases">
        <title>Niastella caeni sp. nov., isolated from activated sludge.</title>
        <authorList>
            <person name="Sheng M."/>
        </authorList>
    </citation>
    <scope>NUCLEOTIDE SEQUENCE [LARGE SCALE GENOMIC DNA]</scope>
    <source>
        <strain evidence="4 5">HX-2-15</strain>
    </source>
</reference>
<dbReference type="InterPro" id="IPR012373">
    <property type="entry name" value="Ferrdict_sens_TM"/>
</dbReference>
<dbReference type="InterPro" id="IPR006860">
    <property type="entry name" value="FecR"/>
</dbReference>
<evidence type="ECO:0000259" key="2">
    <source>
        <dbReference type="Pfam" id="PF04773"/>
    </source>
</evidence>
<comment type="caution">
    <text evidence="4">The sequence shown here is derived from an EMBL/GenBank/DDBJ whole genome shotgun (WGS) entry which is preliminary data.</text>
</comment>
<keyword evidence="1" id="KW-0812">Transmembrane</keyword>
<gene>
    <name evidence="4" type="ORF">FAM09_14140</name>
</gene>
<protein>
    <submittedName>
        <fullName evidence="4">DUF4974 domain-containing protein</fullName>
    </submittedName>
</protein>
<keyword evidence="5" id="KW-1185">Reference proteome</keyword>
<dbReference type="RefSeq" id="WP_136577766.1">
    <property type="nucleotide sequence ID" value="NZ_STFF01000003.1"/>
</dbReference>
<feature type="domain" description="FecR protein" evidence="2">
    <location>
        <begin position="84"/>
        <end position="175"/>
    </location>
</feature>
<dbReference type="PIRSF" id="PIRSF018266">
    <property type="entry name" value="FecR"/>
    <property type="match status" value="1"/>
</dbReference>
<dbReference type="InterPro" id="IPR032508">
    <property type="entry name" value="FecR_C"/>
</dbReference>
<evidence type="ECO:0000256" key="1">
    <source>
        <dbReference type="SAM" id="Phobius"/>
    </source>
</evidence>
<dbReference type="GO" id="GO:0016989">
    <property type="term" value="F:sigma factor antagonist activity"/>
    <property type="evidence" value="ECO:0007669"/>
    <property type="project" value="TreeGrafter"/>
</dbReference>
<dbReference type="Gene3D" id="2.60.120.1440">
    <property type="match status" value="1"/>
</dbReference>
<dbReference type="PANTHER" id="PTHR30273:SF2">
    <property type="entry name" value="PROTEIN FECR"/>
    <property type="match status" value="1"/>
</dbReference>
<evidence type="ECO:0000313" key="4">
    <source>
        <dbReference type="EMBL" id="THU39634.1"/>
    </source>
</evidence>
<dbReference type="OrthoDB" id="1523489at2"/>
<feature type="transmembrane region" description="Helical" evidence="1">
    <location>
        <begin position="51"/>
        <end position="69"/>
    </location>
</feature>